<evidence type="ECO:0000313" key="7">
    <source>
        <dbReference type="EMBL" id="VCT83363.1"/>
    </source>
</evidence>
<reference evidence="5" key="4">
    <citation type="submission" date="2022-10" db="EMBL/GenBank/DDBJ databases">
        <authorList>
            <person name="Aires J."/>
            <person name="Mesa V."/>
        </authorList>
    </citation>
    <scope>NUCLEOTIDE SEQUENCE</scope>
    <source>
        <strain evidence="5">Clostridium neonatale JD116</strain>
    </source>
</reference>
<dbReference type="PRINTS" id="PR00455">
    <property type="entry name" value="HTHTETR"/>
</dbReference>
<evidence type="ECO:0000313" key="5">
    <source>
        <dbReference type="EMBL" id="CAI3540394.1"/>
    </source>
</evidence>
<evidence type="ECO:0000259" key="3">
    <source>
        <dbReference type="PROSITE" id="PS50977"/>
    </source>
</evidence>
<dbReference type="RefSeq" id="WP_058294160.1">
    <property type="nucleotide sequence ID" value="NZ_CAKJVE010000004.1"/>
</dbReference>
<dbReference type="GO" id="GO:0003677">
    <property type="term" value="F:DNA binding"/>
    <property type="evidence" value="ECO:0007669"/>
    <property type="project" value="UniProtKB-UniRule"/>
</dbReference>
<dbReference type="Proteomes" id="UP000220840">
    <property type="component" value="Unassembled WGS sequence"/>
</dbReference>
<dbReference type="PROSITE" id="PS50977">
    <property type="entry name" value="HTH_TETR_2"/>
    <property type="match status" value="1"/>
</dbReference>
<dbReference type="EMBL" id="PDCJ01000002">
    <property type="protein sequence ID" value="PEG29992.1"/>
    <property type="molecule type" value="Genomic_DNA"/>
</dbReference>
<dbReference type="PANTHER" id="PTHR43479">
    <property type="entry name" value="ACREF/ENVCD OPERON REPRESSOR-RELATED"/>
    <property type="match status" value="1"/>
</dbReference>
<dbReference type="AlphaFoldDB" id="A0A2A7MDR8"/>
<dbReference type="InterPro" id="IPR001647">
    <property type="entry name" value="HTH_TetR"/>
</dbReference>
<dbReference type="Pfam" id="PF00440">
    <property type="entry name" value="TetR_N"/>
    <property type="match status" value="1"/>
</dbReference>
<dbReference type="EMBL" id="UWJD01000001">
    <property type="protein sequence ID" value="VCT83363.1"/>
    <property type="molecule type" value="Genomic_DNA"/>
</dbReference>
<dbReference type="Proteomes" id="UP000431451">
    <property type="component" value="Unassembled WGS sequence"/>
</dbReference>
<dbReference type="Proteomes" id="UP000789738">
    <property type="component" value="Unassembled WGS sequence"/>
</dbReference>
<organism evidence="6 8">
    <name type="scientific">Clostridium neonatale</name>
    <dbReference type="NCBI Taxonomy" id="137838"/>
    <lineage>
        <taxon>Bacteria</taxon>
        <taxon>Bacillati</taxon>
        <taxon>Bacillota</taxon>
        <taxon>Clostridia</taxon>
        <taxon>Eubacteriales</taxon>
        <taxon>Clostridiaceae</taxon>
        <taxon>Clostridium</taxon>
    </lineage>
</organism>
<dbReference type="InterPro" id="IPR050624">
    <property type="entry name" value="HTH-type_Tx_Regulator"/>
</dbReference>
<proteinExistence type="predicted"/>
<evidence type="ECO:0000313" key="8">
    <source>
        <dbReference type="Proteomes" id="UP000220840"/>
    </source>
</evidence>
<dbReference type="OrthoDB" id="9789566at2"/>
<evidence type="ECO:0000256" key="1">
    <source>
        <dbReference type="ARBA" id="ARBA00023125"/>
    </source>
</evidence>
<keyword evidence="1 2" id="KW-0238">DNA-binding</keyword>
<dbReference type="Gene3D" id="1.10.357.10">
    <property type="entry name" value="Tetracycline Repressor, domain 2"/>
    <property type="match status" value="1"/>
</dbReference>
<feature type="DNA-binding region" description="H-T-H motif" evidence="2">
    <location>
        <begin position="28"/>
        <end position="47"/>
    </location>
</feature>
<dbReference type="SUPFAM" id="SSF46689">
    <property type="entry name" value="Homeodomain-like"/>
    <property type="match status" value="1"/>
</dbReference>
<feature type="domain" description="HTH tetR-type" evidence="3">
    <location>
        <begin position="5"/>
        <end position="65"/>
    </location>
</feature>
<evidence type="ECO:0000256" key="2">
    <source>
        <dbReference type="PROSITE-ProRule" id="PRU00335"/>
    </source>
</evidence>
<keyword evidence="8" id="KW-1185">Reference proteome</keyword>
<accession>A0A2A7MDR8</accession>
<dbReference type="PANTHER" id="PTHR43479:SF11">
    <property type="entry name" value="ACREF_ENVCD OPERON REPRESSOR-RELATED"/>
    <property type="match status" value="1"/>
</dbReference>
<reference evidence="6 8" key="1">
    <citation type="submission" date="2017-10" db="EMBL/GenBank/DDBJ databases">
        <title>Effective Description of Clostridium neonatale sp. nov. linked to necrotizing enterocolitis in neonates and a clarification of species assignable to the genus Clostridium (Prazmowski 1880) emend. Lawson and Rainey 2016.</title>
        <authorList>
            <person name="Bernard K."/>
            <person name="Burdz T."/>
            <person name="Wiebe D."/>
            <person name="Balcewich B."/>
            <person name="Alfa M."/>
            <person name="Bernier A.-M."/>
        </authorList>
    </citation>
    <scope>NUCLEOTIDE SEQUENCE [LARGE SCALE GENOMIC DNA]</scope>
    <source>
        <strain evidence="6 8">LCDC99A005</strain>
    </source>
</reference>
<dbReference type="Proteomes" id="UP001189143">
    <property type="component" value="Unassembled WGS sequence"/>
</dbReference>
<evidence type="ECO:0000313" key="9">
    <source>
        <dbReference type="Proteomes" id="UP000431451"/>
    </source>
</evidence>
<dbReference type="STRING" id="137838.GCA_001458595_01282"/>
<gene>
    <name evidence="7" type="primary">yttP</name>
    <name evidence="5" type="ORF">CNEO2_110011</name>
    <name evidence="4" type="ORF">CNEO_44714</name>
    <name evidence="7" type="ORF">CNEONATNEC25_00959</name>
    <name evidence="6" type="ORF">CQ394_15240</name>
</gene>
<evidence type="ECO:0000313" key="6">
    <source>
        <dbReference type="EMBL" id="PEG29992.1"/>
    </source>
</evidence>
<dbReference type="EMBL" id="CAMTCP010000022">
    <property type="protein sequence ID" value="CAI3540394.1"/>
    <property type="molecule type" value="Genomic_DNA"/>
</dbReference>
<name>A0A2A7MDR8_9CLOT</name>
<protein>
    <submittedName>
        <fullName evidence="7">Putative HTH-type transcriptional regulator YttP</fullName>
    </submittedName>
    <submittedName>
        <fullName evidence="6">TetR/AcrR family transcriptional regulator</fullName>
    </submittedName>
    <submittedName>
        <fullName evidence="4">Transcriptional regulator, TetR-like</fullName>
    </submittedName>
</protein>
<sequence length="195" mass="22657">MRELKSVEEKILDRSLYLFGKNGSTNVPIRTIAKEANVNVGAINYYFGSKDEMIRTVQRFYIENTIAAYLPLDNDELNDEEKVVLCLNEIMEYSLRYPGVIVMHKEAVNAEVKDEMSNQIINITASMNEKLDKILIKVLDSSEEDFKYHRMIVLSSVLYPTSDKNIQVFNEEFLKNKDGRINYIKYILKILKGNR</sequence>
<dbReference type="EMBL" id="CAKJVE010000004">
    <property type="protein sequence ID" value="CAG9710332.1"/>
    <property type="molecule type" value="Genomic_DNA"/>
</dbReference>
<dbReference type="GeneID" id="68876302"/>
<reference evidence="7 9" key="2">
    <citation type="submission" date="2018-06" db="EMBL/GenBank/DDBJ databases">
        <authorList>
            <consortium name="IHU Genomes"/>
        </authorList>
    </citation>
    <scope>NUCLEOTIDE SEQUENCE [LARGE SCALE GENOMIC DNA]</scope>
    <source>
        <strain evidence="7 9">NEC25</strain>
    </source>
</reference>
<reference evidence="4" key="3">
    <citation type="submission" date="2021-10" db="EMBL/GenBank/DDBJ databases">
        <authorList>
            <person name="Mesa V."/>
        </authorList>
    </citation>
    <scope>NUCLEOTIDE SEQUENCE</scope>
    <source>
        <strain evidence="4">CC3_PB</strain>
    </source>
</reference>
<evidence type="ECO:0000313" key="4">
    <source>
        <dbReference type="EMBL" id="CAG9710332.1"/>
    </source>
</evidence>
<dbReference type="InterPro" id="IPR009057">
    <property type="entry name" value="Homeodomain-like_sf"/>
</dbReference>